<feature type="domain" description="PDZ" evidence="2">
    <location>
        <begin position="523"/>
        <end position="585"/>
    </location>
</feature>
<sequence length="922" mass="98948">MFQRGRASSPAEAPTDEGSPTPPKEPRSSSRKARKSSSDGEKVLETIVLELPLPLGIGLDELNVIAEVGQTGSGASHHLQLDDQLIYVDGKEVRHGKMDVAEAFDRSRSTHTVVLQRAVEPTPGVMYLTVRLTPIDGSVGIGLTESNVVNEVVRGSAADVDGRLQSDDELLVVNGWDVRGGKRHLSDVLKTPVEPRAHEFIIRRRTAPEEKSRRNSKLKETGKLASFSASVRGVIDAHGKMQLPLTLDKKFRITKLHHPHDEILVGDTLVSLNGVQLGHPIKLEQLLSARSKVYELGLTRVAARRRFVDSTEAINRDSSRSTQSLREDSDVVEAQAVHASPASEGTPRTNERMGCADAPSADAGKPPADAAAVPLPPALKEAPREEFAPIEAEPAKGLDDEDEDGEPRERPFDSLLEHRKYDSSGSLILTGASTLPPVLETDELDFDSSDAGSNQKSTQRSVQVRAEVSDAGVGSTSAPANVEAMLPEISEADAGAIRSMQAMQRGRSEREATQPSVSRPIEYVRLTRNPSTPWGIEFVQDDDNGEIYIVSTVPDSPASQGALRPGDRIVTIDGSEPKWNTLSSLLQGPTCELGLERADAPQAEAVGDAPASARDAPAPSSARRSSSHQRTPASPKCESLPASGGVSARKEEQGLDGTPRSCGGDRPKLEGRAAAASASREATSIELELVDEAVLPPPFGHTDIAASRNTPSRAVAQIPRGHESSPAEARQDDSSRPGRPALPTAQLTVPPQEVQSTSFRARKAGSPPSKSLFDGSGGATATVPRAPVDLPLSPFAGCGRPTCYPPQNSARSIETKKANTDRPKPVFIGCRVPNGYTSYREQPYTVRSWFKFSAPSPNKKKREASPVRKPETFRALEEIEQSQVPKVVVESTPRGGAIVKGGIKARAEYFEQFLNWDADLTA</sequence>
<feature type="compositionally biased region" description="Basic and acidic residues" evidence="1">
    <location>
        <begin position="381"/>
        <end position="398"/>
    </location>
</feature>
<dbReference type="Pfam" id="PF00595">
    <property type="entry name" value="PDZ"/>
    <property type="match status" value="2"/>
</dbReference>
<feature type="compositionally biased region" description="Basic and acidic residues" evidence="1">
    <location>
        <begin position="314"/>
        <end position="329"/>
    </location>
</feature>
<feature type="compositionally biased region" description="Polar residues" evidence="1">
    <location>
        <begin position="450"/>
        <end position="462"/>
    </location>
</feature>
<dbReference type="PROSITE" id="PS50106">
    <property type="entry name" value="PDZ"/>
    <property type="match status" value="2"/>
</dbReference>
<feature type="region of interest" description="Disordered" evidence="1">
    <location>
        <begin position="443"/>
        <end position="463"/>
    </location>
</feature>
<dbReference type="SUPFAM" id="SSF50156">
    <property type="entry name" value="PDZ domain-like"/>
    <property type="match status" value="2"/>
</dbReference>
<protein>
    <recommendedName>
        <fullName evidence="2">PDZ domain-containing protein</fullName>
    </recommendedName>
</protein>
<feature type="compositionally biased region" description="Basic and acidic residues" evidence="1">
    <location>
        <begin position="407"/>
        <end position="418"/>
    </location>
</feature>
<dbReference type="Proteomes" id="UP001515480">
    <property type="component" value="Unassembled WGS sequence"/>
</dbReference>
<feature type="compositionally biased region" description="Basic and acidic residues" evidence="1">
    <location>
        <begin position="720"/>
        <end position="736"/>
    </location>
</feature>
<feature type="compositionally biased region" description="Low complexity" evidence="1">
    <location>
        <begin position="356"/>
        <end position="373"/>
    </location>
</feature>
<gene>
    <name evidence="3" type="ORF">AB1Y20_022694</name>
</gene>
<comment type="caution">
    <text evidence="3">The sequence shown here is derived from an EMBL/GenBank/DDBJ whole genome shotgun (WGS) entry which is preliminary data.</text>
</comment>
<feature type="compositionally biased region" description="Low complexity" evidence="1">
    <location>
        <begin position="608"/>
        <end position="624"/>
    </location>
</feature>
<feature type="region of interest" description="Disordered" evidence="1">
    <location>
        <begin position="1"/>
        <end position="41"/>
    </location>
</feature>
<evidence type="ECO:0000313" key="4">
    <source>
        <dbReference type="Proteomes" id="UP001515480"/>
    </source>
</evidence>
<proteinExistence type="predicted"/>
<reference evidence="3 4" key="1">
    <citation type="journal article" date="2024" name="Science">
        <title>Giant polyketide synthase enzymes in the biosynthesis of giant marine polyether toxins.</title>
        <authorList>
            <person name="Fallon T.R."/>
            <person name="Shende V.V."/>
            <person name="Wierzbicki I.H."/>
            <person name="Pendleton A.L."/>
            <person name="Watervoot N.F."/>
            <person name="Auber R.P."/>
            <person name="Gonzalez D.J."/>
            <person name="Wisecaver J.H."/>
            <person name="Moore B.S."/>
        </authorList>
    </citation>
    <scope>NUCLEOTIDE SEQUENCE [LARGE SCALE GENOMIC DNA]</scope>
    <source>
        <strain evidence="3 4">12B1</strain>
    </source>
</reference>
<feature type="region of interest" description="Disordered" evidence="1">
    <location>
        <begin position="696"/>
        <end position="780"/>
    </location>
</feature>
<dbReference type="Gene3D" id="2.30.42.10">
    <property type="match status" value="2"/>
</dbReference>
<evidence type="ECO:0000256" key="1">
    <source>
        <dbReference type="SAM" id="MobiDB-lite"/>
    </source>
</evidence>
<dbReference type="InterPro" id="IPR001478">
    <property type="entry name" value="PDZ"/>
</dbReference>
<feature type="region of interest" description="Disordered" evidence="1">
    <location>
        <begin position="603"/>
        <end position="682"/>
    </location>
</feature>
<keyword evidence="4" id="KW-1185">Reference proteome</keyword>
<evidence type="ECO:0000259" key="2">
    <source>
        <dbReference type="PROSITE" id="PS50106"/>
    </source>
</evidence>
<dbReference type="InterPro" id="IPR036034">
    <property type="entry name" value="PDZ_sf"/>
</dbReference>
<organism evidence="3 4">
    <name type="scientific">Prymnesium parvum</name>
    <name type="common">Toxic golden alga</name>
    <dbReference type="NCBI Taxonomy" id="97485"/>
    <lineage>
        <taxon>Eukaryota</taxon>
        <taxon>Haptista</taxon>
        <taxon>Haptophyta</taxon>
        <taxon>Prymnesiophyceae</taxon>
        <taxon>Prymnesiales</taxon>
        <taxon>Prymnesiaceae</taxon>
        <taxon>Prymnesium</taxon>
    </lineage>
</organism>
<feature type="compositionally biased region" description="Low complexity" evidence="1">
    <location>
        <begin position="672"/>
        <end position="682"/>
    </location>
</feature>
<feature type="domain" description="PDZ" evidence="2">
    <location>
        <begin position="129"/>
        <end position="180"/>
    </location>
</feature>
<evidence type="ECO:0000313" key="3">
    <source>
        <dbReference type="EMBL" id="KAL1521140.1"/>
    </source>
</evidence>
<dbReference type="AlphaFoldDB" id="A0AB34JJP8"/>
<feature type="region of interest" description="Disordered" evidence="1">
    <location>
        <begin position="314"/>
        <end position="418"/>
    </location>
</feature>
<feature type="compositionally biased region" description="Polar residues" evidence="1">
    <location>
        <begin position="745"/>
        <end position="759"/>
    </location>
</feature>
<name>A0AB34JJP8_PRYPA</name>
<dbReference type="SMART" id="SM00228">
    <property type="entry name" value="PDZ"/>
    <property type="match status" value="3"/>
</dbReference>
<accession>A0AB34JJP8</accession>
<dbReference type="EMBL" id="JBGBPQ010000008">
    <property type="protein sequence ID" value="KAL1521140.1"/>
    <property type="molecule type" value="Genomic_DNA"/>
</dbReference>